<feature type="domain" description="DNA2/NAM7 helicase helicase" evidence="6">
    <location>
        <begin position="630"/>
        <end position="702"/>
    </location>
</feature>
<gene>
    <name evidence="10" type="primary">LOC105135248</name>
</gene>
<dbReference type="InterPro" id="IPR041679">
    <property type="entry name" value="DNA2/NAM7-like_C"/>
</dbReference>
<dbReference type="PANTHER" id="PTHR10887">
    <property type="entry name" value="DNA2/NAM7 HELICASE FAMILY"/>
    <property type="match status" value="1"/>
</dbReference>
<evidence type="ECO:0000256" key="2">
    <source>
        <dbReference type="ARBA" id="ARBA00022801"/>
    </source>
</evidence>
<dbReference type="SUPFAM" id="SSF52540">
    <property type="entry name" value="P-loop containing nucleoside triphosphate hydrolases"/>
    <property type="match status" value="1"/>
</dbReference>
<dbReference type="RefSeq" id="XP_011038343.1">
    <property type="nucleotide sequence ID" value="XM_011040041.1"/>
</dbReference>
<organism evidence="9 10">
    <name type="scientific">Populus euphratica</name>
    <name type="common">Euphrates poplar</name>
    <dbReference type="NCBI Taxonomy" id="75702"/>
    <lineage>
        <taxon>Eukaryota</taxon>
        <taxon>Viridiplantae</taxon>
        <taxon>Streptophyta</taxon>
        <taxon>Embryophyta</taxon>
        <taxon>Tracheophyta</taxon>
        <taxon>Spermatophyta</taxon>
        <taxon>Magnoliopsida</taxon>
        <taxon>eudicotyledons</taxon>
        <taxon>Gunneridae</taxon>
        <taxon>Pentapetalae</taxon>
        <taxon>rosids</taxon>
        <taxon>fabids</taxon>
        <taxon>Malpighiales</taxon>
        <taxon>Salicaceae</taxon>
        <taxon>Saliceae</taxon>
        <taxon>Populus</taxon>
    </lineage>
</organism>
<evidence type="ECO:0000256" key="1">
    <source>
        <dbReference type="ARBA" id="ARBA00022741"/>
    </source>
</evidence>
<dbReference type="Pfam" id="PF20073">
    <property type="entry name" value="DUF6469"/>
    <property type="match status" value="1"/>
</dbReference>
<evidence type="ECO:0000256" key="4">
    <source>
        <dbReference type="ARBA" id="ARBA00022840"/>
    </source>
</evidence>
<keyword evidence="4" id="KW-0067">ATP-binding</keyword>
<evidence type="ECO:0000259" key="6">
    <source>
        <dbReference type="Pfam" id="PF13086"/>
    </source>
</evidence>
<dbReference type="FunFam" id="3.40.50.300:FF:000326">
    <property type="entry name" value="P-loop containing nucleoside triphosphate hydrolase"/>
    <property type="match status" value="1"/>
</dbReference>
<keyword evidence="2" id="KW-0378">Hydrolase</keyword>
<dbReference type="KEGG" id="peu:105135248"/>
<dbReference type="InterPro" id="IPR027417">
    <property type="entry name" value="P-loop_NTPase"/>
</dbReference>
<proteinExistence type="predicted"/>
<evidence type="ECO:0000259" key="7">
    <source>
        <dbReference type="Pfam" id="PF13087"/>
    </source>
</evidence>
<evidence type="ECO:0000259" key="8">
    <source>
        <dbReference type="Pfam" id="PF20073"/>
    </source>
</evidence>
<keyword evidence="9" id="KW-1185">Reference proteome</keyword>
<dbReference type="GeneID" id="105135248"/>
<evidence type="ECO:0000313" key="10">
    <source>
        <dbReference type="RefSeq" id="XP_011038343.1"/>
    </source>
</evidence>
<dbReference type="GO" id="GO:0016787">
    <property type="term" value="F:hydrolase activity"/>
    <property type="evidence" value="ECO:0007669"/>
    <property type="project" value="UniProtKB-KW"/>
</dbReference>
<dbReference type="Pfam" id="PF13087">
    <property type="entry name" value="AAA_12"/>
    <property type="match status" value="1"/>
</dbReference>
<dbReference type="GO" id="GO:0004386">
    <property type="term" value="F:helicase activity"/>
    <property type="evidence" value="ECO:0007669"/>
    <property type="project" value="UniProtKB-KW"/>
</dbReference>
<dbReference type="InterPro" id="IPR045055">
    <property type="entry name" value="DNA2/NAM7-like"/>
</dbReference>
<accession>A0AAJ6UY82</accession>
<evidence type="ECO:0000313" key="9">
    <source>
        <dbReference type="Proteomes" id="UP000694918"/>
    </source>
</evidence>
<feature type="domain" description="DNA2/NAM7 helicase helicase" evidence="6">
    <location>
        <begin position="272"/>
        <end position="486"/>
    </location>
</feature>
<name>A0AAJ6UY82_POPEU</name>
<feature type="domain" description="DNA2/NAM7 helicase-like C-terminal" evidence="7">
    <location>
        <begin position="710"/>
        <end position="909"/>
    </location>
</feature>
<evidence type="ECO:0000256" key="5">
    <source>
        <dbReference type="SAM" id="MobiDB-lite"/>
    </source>
</evidence>
<dbReference type="InterPro" id="IPR047187">
    <property type="entry name" value="SF1_C_Upf1"/>
</dbReference>
<dbReference type="AlphaFoldDB" id="A0AAJ6UY82"/>
<reference evidence="10" key="1">
    <citation type="submission" date="2025-08" db="UniProtKB">
        <authorList>
            <consortium name="RefSeq"/>
        </authorList>
    </citation>
    <scope>IDENTIFICATION</scope>
</reference>
<dbReference type="Gene3D" id="3.40.50.300">
    <property type="entry name" value="P-loop containing nucleotide triphosphate hydrolases"/>
    <property type="match status" value="2"/>
</dbReference>
<keyword evidence="3 10" id="KW-0347">Helicase</keyword>
<dbReference type="InterPro" id="IPR045529">
    <property type="entry name" value="DUF6469"/>
</dbReference>
<dbReference type="CDD" id="cd18808">
    <property type="entry name" value="SF1_C_Upf1"/>
    <property type="match status" value="1"/>
</dbReference>
<dbReference type="Proteomes" id="UP000694918">
    <property type="component" value="Unplaced"/>
</dbReference>
<dbReference type="InterPro" id="IPR041677">
    <property type="entry name" value="DNA2/NAM7_AAA_11"/>
</dbReference>
<protein>
    <submittedName>
        <fullName evidence="10">LOW QUALITY PROTEIN: probable helicase senataxin</fullName>
    </submittedName>
</protein>
<feature type="domain" description="DUF6469" evidence="8">
    <location>
        <begin position="80"/>
        <end position="222"/>
    </location>
</feature>
<dbReference type="Pfam" id="PF13086">
    <property type="entry name" value="AAA_11"/>
    <property type="match status" value="2"/>
</dbReference>
<keyword evidence="1" id="KW-0547">Nucleotide-binding</keyword>
<feature type="region of interest" description="Disordered" evidence="5">
    <location>
        <begin position="1134"/>
        <end position="1168"/>
    </location>
</feature>
<evidence type="ECO:0000256" key="3">
    <source>
        <dbReference type="ARBA" id="ARBA00022806"/>
    </source>
</evidence>
<dbReference type="PANTHER" id="PTHR10887:SF522">
    <property type="entry name" value="P-LOOP CONTAINING NUCLEOSIDE TRIPHOSPHATE HYDROLASES SUPERFAMILY PROTEIN"/>
    <property type="match status" value="1"/>
</dbReference>
<dbReference type="GO" id="GO:0005694">
    <property type="term" value="C:chromosome"/>
    <property type="evidence" value="ECO:0007669"/>
    <property type="project" value="UniProtKB-ARBA"/>
</dbReference>
<dbReference type="GO" id="GO:0005524">
    <property type="term" value="F:ATP binding"/>
    <property type="evidence" value="ECO:0007669"/>
    <property type="project" value="UniProtKB-KW"/>
</dbReference>
<sequence length="1168" mass="132292">MMEKTAAKTEEEVASRSLLDLVFSWSIREVLNRDLYKNQVKKIPETFTSTSHYMKSFIPALIEETRADLCSNMMKVSQAPTREIFSIERSKEYKPPKDFFYKIWLNRMRKTGNGKGIYVPEVGDLIALTDASPKDIADLNRPGINYHLAYVHRLSNGLDDDNNHEMVSILTSKPIQFELENKHNKRESVFAGQEIQKKSRATFFVVYLANMTTNVRIWRSLNSDLQGGNTNVIQSVLESSSPDSQDCSHCLSEVNRSAALSGMEETIISSFNLNDTQEDAIASCIGLSECQHQSTVKLIWGPPGTGKTKTVRSLLFSLLKLKCRTLTCAPTNIAVLQVTSGLLKLVTDSLEYDTYGLGDIVLFGNEERMKISENDDLEDIFLDYRVEVLYHCFAPSTGWKHTVDSMINLLEDPGHQHRRYLENMKKENEGGDHDDGMIEFEEMNSNKEKDEVVSDQKQKGRNSRKALKKILLQALKDKKKTEKQKQKVSYHQDKLPKCLGKGDQYGKENKEDNILPFEEFVKKRFKILSEKLDILIVGLYTHLPTSVISLEVVKNMIKALDSLSRLKTLLNGDNIGDEGLKLVINDFEDEESNACQFSWLATKRKDCIQILNSLPRAFDVPNIFESYQVRNFCLENACLVFCTASSSAKLHTEGMTPIKLLVFDEAAQLKECESTIPLQLSGLRHAVIIGDERQLPAMVQSEISKEAEFGRSLFERLVILGHEKQLLNMQYRMHPSISLFPNKEFYDGLIQDASTVKERNYQKRFLQGNMYGGNMYGPYSFINVASGKEQFNNGGSKKNLVEVAVVSELVASLFNEFTRARKRMSVGVISPYNAQVYAIQEKIGKTYSAHDDFAVNIRSVDGFQGGEEDVIIISTVRCNANGKVGFLANRQRVNVALTRARHCLWILGNGATLVNSDSIWKKLVTDAKERGCFYNAEEDKSLSKAITDALLESDQLDALLNVNSPLFRNARWKFCFSNDFRKSILNVRNEARQEVISLLAKLSSGWRESPEGRNIVVRHGTSSELLEQYRVNDQLKLIWTVDGIKENSNHTQILKVWDVLPLPDLPKLARHLDDVFGNYTVDKMNRCKHKCKEGNLVVPMRWPLGFGGAAESSNPETDPAELLSQPLASLVISDESEASVTNSRQAPWRNRNRKYGFSSGRMDSKPRW</sequence>